<dbReference type="SUPFAM" id="SSF53474">
    <property type="entry name" value="alpha/beta-Hydrolases"/>
    <property type="match status" value="1"/>
</dbReference>
<dbReference type="AlphaFoldDB" id="A0A1I4A409"/>
<organism evidence="2 3">
    <name type="scientific">Falsiroseomonas stagni DSM 19981</name>
    <dbReference type="NCBI Taxonomy" id="1123062"/>
    <lineage>
        <taxon>Bacteria</taxon>
        <taxon>Pseudomonadati</taxon>
        <taxon>Pseudomonadota</taxon>
        <taxon>Alphaproteobacteria</taxon>
        <taxon>Acetobacterales</taxon>
        <taxon>Roseomonadaceae</taxon>
        <taxon>Falsiroseomonas</taxon>
    </lineage>
</organism>
<dbReference type="Proteomes" id="UP000199473">
    <property type="component" value="Unassembled WGS sequence"/>
</dbReference>
<feature type="chain" id="PRO_5011641636" description="Alpha/beta hydrolase family protein" evidence="1">
    <location>
        <begin position="20"/>
        <end position="244"/>
    </location>
</feature>
<evidence type="ECO:0000313" key="3">
    <source>
        <dbReference type="Proteomes" id="UP000199473"/>
    </source>
</evidence>
<gene>
    <name evidence="2" type="ORF">SAMN02745775_103119</name>
</gene>
<accession>A0A1I4A409</accession>
<reference evidence="2 3" key="1">
    <citation type="submission" date="2016-10" db="EMBL/GenBank/DDBJ databases">
        <authorList>
            <person name="de Groot N.N."/>
        </authorList>
    </citation>
    <scope>NUCLEOTIDE SEQUENCE [LARGE SCALE GENOMIC DNA]</scope>
    <source>
        <strain evidence="2 3">DSM 19981</strain>
    </source>
</reference>
<dbReference type="RefSeq" id="WP_092959255.1">
    <property type="nucleotide sequence ID" value="NZ_FOSQ01000003.1"/>
</dbReference>
<dbReference type="STRING" id="1123062.SAMN02745775_103119"/>
<evidence type="ECO:0008006" key="4">
    <source>
        <dbReference type="Google" id="ProtNLM"/>
    </source>
</evidence>
<dbReference type="OrthoDB" id="7279534at2"/>
<dbReference type="InterPro" id="IPR029058">
    <property type="entry name" value="AB_hydrolase_fold"/>
</dbReference>
<keyword evidence="3" id="KW-1185">Reference proteome</keyword>
<evidence type="ECO:0000256" key="1">
    <source>
        <dbReference type="SAM" id="SignalP"/>
    </source>
</evidence>
<evidence type="ECO:0000313" key="2">
    <source>
        <dbReference type="EMBL" id="SFK51000.1"/>
    </source>
</evidence>
<dbReference type="EMBL" id="FOSQ01000003">
    <property type="protein sequence ID" value="SFK51000.1"/>
    <property type="molecule type" value="Genomic_DNA"/>
</dbReference>
<protein>
    <recommendedName>
        <fullName evidence="4">Alpha/beta hydrolase family protein</fullName>
    </recommendedName>
</protein>
<proteinExistence type="predicted"/>
<keyword evidence="1" id="KW-0732">Signal</keyword>
<sequence>MIRRAALLLALLLPIAAAAEEAGVLRTEAGVVARDGAATGAMVWLHPHYTEGPPPEAPAFMARLAARGWDLWRHDRPPGGPVPPASPLTSWVDPLAEGTAALRARGYARVVLVGESRGAFLALAALRVPGLADAVALAAPAAHGRRPERRAQALADFAAALDRASPDSVRRIALLLFEDDGWDPDPAARAALFRAAVARLGWDALLVDRPPAPTGHGGVQEPDFDAIFGRCLADFLEGRPAACP</sequence>
<feature type="signal peptide" evidence="1">
    <location>
        <begin position="1"/>
        <end position="19"/>
    </location>
</feature>
<name>A0A1I4A409_9PROT</name>
<dbReference type="Gene3D" id="3.40.50.1820">
    <property type="entry name" value="alpha/beta hydrolase"/>
    <property type="match status" value="1"/>
</dbReference>